<sequence length="67" mass="7411">MSPPAIDGGGDYSLEARARLDKARELWDRLGLGSFGAQAEPESSLGRVELEQHASLELFRHCSSPWR</sequence>
<keyword evidence="2" id="KW-1185">Reference proteome</keyword>
<accession>A0A0E0BGL7</accession>
<evidence type="ECO:0000313" key="2">
    <source>
        <dbReference type="Proteomes" id="UP000026961"/>
    </source>
</evidence>
<dbReference type="EnsemblPlants" id="OGLUM11G06170.1">
    <property type="protein sequence ID" value="OGLUM11G06170.1"/>
    <property type="gene ID" value="OGLUM11G06170"/>
</dbReference>
<evidence type="ECO:0000313" key="1">
    <source>
        <dbReference type="EnsemblPlants" id="OGLUM11G06170.1"/>
    </source>
</evidence>
<dbReference type="AlphaFoldDB" id="A0A0E0BGL7"/>
<reference evidence="1" key="1">
    <citation type="submission" date="2015-04" db="UniProtKB">
        <authorList>
            <consortium name="EnsemblPlants"/>
        </authorList>
    </citation>
    <scope>IDENTIFICATION</scope>
</reference>
<dbReference type="Proteomes" id="UP000026961">
    <property type="component" value="Chromosome 11"/>
</dbReference>
<dbReference type="HOGENOM" id="CLU_2816552_0_0_1"/>
<protein>
    <submittedName>
        <fullName evidence="1">Uncharacterized protein</fullName>
    </submittedName>
</protein>
<dbReference type="Gramene" id="OGLUM11G06170.1">
    <property type="protein sequence ID" value="OGLUM11G06170.1"/>
    <property type="gene ID" value="OGLUM11G06170"/>
</dbReference>
<reference evidence="1" key="2">
    <citation type="submission" date="2018-05" db="EMBL/GenBank/DDBJ databases">
        <title>OgluRS3 (Oryza glumaepatula Reference Sequence Version 3).</title>
        <authorList>
            <person name="Zhang J."/>
            <person name="Kudrna D."/>
            <person name="Lee S."/>
            <person name="Talag J."/>
            <person name="Welchert J."/>
            <person name="Wing R.A."/>
        </authorList>
    </citation>
    <scope>NUCLEOTIDE SEQUENCE [LARGE SCALE GENOMIC DNA]</scope>
</reference>
<name>A0A0E0BGL7_9ORYZ</name>
<organism evidence="1">
    <name type="scientific">Oryza glumipatula</name>
    <dbReference type="NCBI Taxonomy" id="40148"/>
    <lineage>
        <taxon>Eukaryota</taxon>
        <taxon>Viridiplantae</taxon>
        <taxon>Streptophyta</taxon>
        <taxon>Embryophyta</taxon>
        <taxon>Tracheophyta</taxon>
        <taxon>Spermatophyta</taxon>
        <taxon>Magnoliopsida</taxon>
        <taxon>Liliopsida</taxon>
        <taxon>Poales</taxon>
        <taxon>Poaceae</taxon>
        <taxon>BOP clade</taxon>
        <taxon>Oryzoideae</taxon>
        <taxon>Oryzeae</taxon>
        <taxon>Oryzinae</taxon>
        <taxon>Oryza</taxon>
    </lineage>
</organism>
<proteinExistence type="predicted"/>